<name>A0ACA9MQ23_9GLOM</name>
<sequence length="483" mass="57156">MHEIGTANFSTLTLYDRIFADQVQPLIFTCSESEARNYGAFLQTVLAYLSKLHKNPQEYENKGKGSGIPGFQMKWSAHNRQPTSISETDLLQYEDFRRVFYKWHSKLLKAFEQGLQSMEYFSVRNSIIVLNNIVLYFPAIDTFGKKLQDNIDKIVKSGNYDILTLAISYSAVLKGRQQFWVSTRSFQKPKNSNITDSIQHDEKTLRHDERIEKTGSSSPSQRTTQALITSRSSPLSNVRGDQQSPSHSTIRTNSPRRQIHPLPDKPFNKKDRDRDRERDRIKDRKDAQFERGSDDKKEVLARNKERQPADDRNKRTDHHPRIRDREEKTKEKERERREERRDKGKEKERERSREMERGDREDRREREGERDRHRNDTSRRRHIEDPAIRRPRDDREIMVTQRFISKKRDRVERDRDDEPESPVPTNKKRNVERGIESLVATVPPRPPIKLNRSVEHINDLAASMPVTPMSGKRNDKRDNRRRY</sequence>
<gene>
    <name evidence="1" type="ORF">SPELUC_LOCUS7248</name>
</gene>
<evidence type="ECO:0000313" key="2">
    <source>
        <dbReference type="Proteomes" id="UP000789366"/>
    </source>
</evidence>
<evidence type="ECO:0000313" key="1">
    <source>
        <dbReference type="EMBL" id="CAG8604254.1"/>
    </source>
</evidence>
<keyword evidence="2" id="KW-1185">Reference proteome</keyword>
<dbReference type="EMBL" id="CAJVPW010009346">
    <property type="protein sequence ID" value="CAG8604254.1"/>
    <property type="molecule type" value="Genomic_DNA"/>
</dbReference>
<reference evidence="1" key="1">
    <citation type="submission" date="2021-06" db="EMBL/GenBank/DDBJ databases">
        <authorList>
            <person name="Kallberg Y."/>
            <person name="Tangrot J."/>
            <person name="Rosling A."/>
        </authorList>
    </citation>
    <scope>NUCLEOTIDE SEQUENCE</scope>
    <source>
        <strain evidence="1">28 12/20/2015</strain>
    </source>
</reference>
<protein>
    <submittedName>
        <fullName evidence="1">9989_t:CDS:1</fullName>
    </submittedName>
</protein>
<comment type="caution">
    <text evidence="1">The sequence shown here is derived from an EMBL/GenBank/DDBJ whole genome shotgun (WGS) entry which is preliminary data.</text>
</comment>
<organism evidence="1 2">
    <name type="scientific">Cetraspora pellucida</name>
    <dbReference type="NCBI Taxonomy" id="1433469"/>
    <lineage>
        <taxon>Eukaryota</taxon>
        <taxon>Fungi</taxon>
        <taxon>Fungi incertae sedis</taxon>
        <taxon>Mucoromycota</taxon>
        <taxon>Glomeromycotina</taxon>
        <taxon>Glomeromycetes</taxon>
        <taxon>Diversisporales</taxon>
        <taxon>Gigasporaceae</taxon>
        <taxon>Cetraspora</taxon>
    </lineage>
</organism>
<dbReference type="Proteomes" id="UP000789366">
    <property type="component" value="Unassembled WGS sequence"/>
</dbReference>
<accession>A0ACA9MQ23</accession>
<proteinExistence type="predicted"/>